<organism evidence="2 3">
    <name type="scientific">Paenibacillus radicis</name>
    <name type="common">ex Gao et al. 2016</name>
    <dbReference type="NCBI Taxonomy" id="1737354"/>
    <lineage>
        <taxon>Bacteria</taxon>
        <taxon>Bacillati</taxon>
        <taxon>Bacillota</taxon>
        <taxon>Bacilli</taxon>
        <taxon>Bacillales</taxon>
        <taxon>Paenibacillaceae</taxon>
        <taxon>Paenibacillus</taxon>
    </lineage>
</organism>
<dbReference type="InterPro" id="IPR012854">
    <property type="entry name" value="Cu_amine_oxidase-like_N"/>
</dbReference>
<protein>
    <recommendedName>
        <fullName evidence="1">Copper amine oxidase-like N-terminal domain-containing protein</fullName>
    </recommendedName>
</protein>
<evidence type="ECO:0000259" key="1">
    <source>
        <dbReference type="Pfam" id="PF07833"/>
    </source>
</evidence>
<comment type="caution">
    <text evidence="2">The sequence shown here is derived from an EMBL/GenBank/DDBJ whole genome shotgun (WGS) entry which is preliminary data.</text>
</comment>
<dbReference type="AlphaFoldDB" id="A0A917LV23"/>
<name>A0A917LV23_9BACL</name>
<evidence type="ECO:0000313" key="2">
    <source>
        <dbReference type="EMBL" id="GGG58352.1"/>
    </source>
</evidence>
<dbReference type="Pfam" id="PF07833">
    <property type="entry name" value="Cu_amine_oxidN1"/>
    <property type="match status" value="1"/>
</dbReference>
<dbReference type="InterPro" id="IPR036582">
    <property type="entry name" value="Mao_N_sf"/>
</dbReference>
<gene>
    <name evidence="2" type="ORF">GCM10010918_09290</name>
</gene>
<keyword evidence="3" id="KW-1185">Reference proteome</keyword>
<evidence type="ECO:0000313" key="3">
    <source>
        <dbReference type="Proteomes" id="UP000600247"/>
    </source>
</evidence>
<dbReference type="Gene3D" id="3.30.457.10">
    <property type="entry name" value="Copper amine oxidase-like, N-terminal domain"/>
    <property type="match status" value="1"/>
</dbReference>
<reference evidence="2 3" key="1">
    <citation type="journal article" date="2014" name="Int. J. Syst. Evol. Microbiol.">
        <title>Complete genome sequence of Corynebacterium casei LMG S-19264T (=DSM 44701T), isolated from a smear-ripened cheese.</title>
        <authorList>
            <consortium name="US DOE Joint Genome Institute (JGI-PGF)"/>
            <person name="Walter F."/>
            <person name="Albersmeier A."/>
            <person name="Kalinowski J."/>
            <person name="Ruckert C."/>
        </authorList>
    </citation>
    <scope>NUCLEOTIDE SEQUENCE [LARGE SCALE GENOMIC DNA]</scope>
    <source>
        <strain evidence="2 3">CGMCC 1.15286</strain>
    </source>
</reference>
<dbReference type="EMBL" id="BMHY01000001">
    <property type="protein sequence ID" value="GGG58352.1"/>
    <property type="molecule type" value="Genomic_DNA"/>
</dbReference>
<dbReference type="Proteomes" id="UP000600247">
    <property type="component" value="Unassembled WGS sequence"/>
</dbReference>
<sequence>MKDVYRSSSGKYVYYDREWDCNKYTEGGAVYTNSSMSLYVNDKNFSLQQGFISIKDSSYIYIRDFSQAFGFQIEIDKSKNVSLKAKDNTIKIYAESKKIYLNGAYTGFNAVKADGQYYLPFRASVTWAKAKIDSIDSSAVYVSK</sequence>
<accession>A0A917LV23</accession>
<proteinExistence type="predicted"/>
<feature type="domain" description="Copper amine oxidase-like N-terminal" evidence="1">
    <location>
        <begin position="40"/>
        <end position="123"/>
    </location>
</feature>